<feature type="chain" id="PRO_5007116623" evidence="1">
    <location>
        <begin position="17"/>
        <end position="81"/>
    </location>
</feature>
<sequence>MLFGILCLLLLPFGFASINTTCLPSDEVDALRVIGRKLGKNWDFNEDPCTGRGNWVSAVVGDDANKVTCSIANTTCNIVSM</sequence>
<protein>
    <submittedName>
        <fullName evidence="2">Uncharacterized protein</fullName>
    </submittedName>
</protein>
<dbReference type="Gramene" id="KVF62019">
    <property type="protein sequence ID" value="KVF62019"/>
    <property type="gene ID" value="Ccrd_026731"/>
</dbReference>
<gene>
    <name evidence="2" type="ORF">Ccrd_026731</name>
</gene>
<evidence type="ECO:0000313" key="2">
    <source>
        <dbReference type="EMBL" id="KVF62019.1"/>
    </source>
</evidence>
<dbReference type="EMBL" id="LEKV01009245">
    <property type="protein sequence ID" value="KVF62019.1"/>
    <property type="molecule type" value="Genomic_DNA"/>
</dbReference>
<proteinExistence type="predicted"/>
<accession>A0A103KQU5</accession>
<evidence type="ECO:0000313" key="3">
    <source>
        <dbReference type="Proteomes" id="UP000243975"/>
    </source>
</evidence>
<feature type="signal peptide" evidence="1">
    <location>
        <begin position="1"/>
        <end position="16"/>
    </location>
</feature>
<reference evidence="2 3" key="1">
    <citation type="journal article" date="2016" name="Sci. Rep.">
        <title>The genome sequence of the outbreeding globe artichoke constructed de novo incorporating a phase-aware low-pass sequencing strategy of F1 progeny.</title>
        <authorList>
            <person name="Scaglione D."/>
            <person name="Reyes-Chin-Wo S."/>
            <person name="Acquadro A."/>
            <person name="Froenicke L."/>
            <person name="Portis E."/>
            <person name="Beitel C."/>
            <person name="Tirone M."/>
            <person name="Mauro R."/>
            <person name="Lo Monaco A."/>
            <person name="Mauromicale G."/>
            <person name="Faccioli P."/>
            <person name="Cattivelli L."/>
            <person name="Rieseberg L."/>
            <person name="Michelmore R."/>
            <person name="Lanteri S."/>
        </authorList>
    </citation>
    <scope>NUCLEOTIDE SEQUENCE [LARGE SCALE GENOMIC DNA]</scope>
    <source>
        <strain evidence="2">2C</strain>
    </source>
</reference>
<dbReference type="Proteomes" id="UP000243975">
    <property type="component" value="Unassembled WGS sequence"/>
</dbReference>
<evidence type="ECO:0000256" key="1">
    <source>
        <dbReference type="SAM" id="SignalP"/>
    </source>
</evidence>
<dbReference type="AlphaFoldDB" id="A0A103KQU5"/>
<organism evidence="2 3">
    <name type="scientific">Cynara cardunculus var. scolymus</name>
    <name type="common">Globe artichoke</name>
    <name type="synonym">Cynara scolymus</name>
    <dbReference type="NCBI Taxonomy" id="59895"/>
    <lineage>
        <taxon>Eukaryota</taxon>
        <taxon>Viridiplantae</taxon>
        <taxon>Streptophyta</taxon>
        <taxon>Embryophyta</taxon>
        <taxon>Tracheophyta</taxon>
        <taxon>Spermatophyta</taxon>
        <taxon>Magnoliopsida</taxon>
        <taxon>eudicotyledons</taxon>
        <taxon>Gunneridae</taxon>
        <taxon>Pentapetalae</taxon>
        <taxon>asterids</taxon>
        <taxon>campanulids</taxon>
        <taxon>Asterales</taxon>
        <taxon>Asteraceae</taxon>
        <taxon>Carduoideae</taxon>
        <taxon>Cardueae</taxon>
        <taxon>Carduinae</taxon>
        <taxon>Cynara</taxon>
    </lineage>
</organism>
<comment type="caution">
    <text evidence="2">The sequence shown here is derived from an EMBL/GenBank/DDBJ whole genome shotgun (WGS) entry which is preliminary data.</text>
</comment>
<keyword evidence="1" id="KW-0732">Signal</keyword>
<keyword evidence="3" id="KW-1185">Reference proteome</keyword>
<name>A0A103KQU5_CYNCS</name>
<dbReference type="OMA" id="ASEVVCN"/>